<protein>
    <submittedName>
        <fullName evidence="2">Zinc finger protein 473</fullName>
    </submittedName>
</protein>
<dbReference type="Proteomes" id="UP000472241">
    <property type="component" value="Unplaced"/>
</dbReference>
<dbReference type="Gene3D" id="6.10.140.140">
    <property type="match status" value="1"/>
</dbReference>
<dbReference type="InterPro" id="IPR001909">
    <property type="entry name" value="KRAB"/>
</dbReference>
<feature type="domain" description="KRAB" evidence="1">
    <location>
        <begin position="6"/>
        <end position="75"/>
    </location>
</feature>
<evidence type="ECO:0000259" key="1">
    <source>
        <dbReference type="PROSITE" id="PS50805"/>
    </source>
</evidence>
<accession>A0A667HFK0</accession>
<reference evidence="2" key="1">
    <citation type="submission" date="2025-08" db="UniProtKB">
        <authorList>
            <consortium name="Ensembl"/>
        </authorList>
    </citation>
    <scope>IDENTIFICATION</scope>
</reference>
<sequence>TTKEFVTHRDVAMDFTLEDWEQLGLDQGDLFWDTALDNYQNLFLLNPCKPKLTSCPDGGEELEAVVRESPESEGL</sequence>
<name>A0A667HFK0_LYNCA</name>
<dbReference type="AlphaFoldDB" id="A0A667HFK0"/>
<reference evidence="2" key="2">
    <citation type="submission" date="2025-09" db="UniProtKB">
        <authorList>
            <consortium name="Ensembl"/>
        </authorList>
    </citation>
    <scope>IDENTIFICATION</scope>
</reference>
<dbReference type="Ensembl" id="ENSLCNT00005028125.1">
    <property type="protein sequence ID" value="ENSLCNP00005025176.1"/>
    <property type="gene ID" value="ENSLCNG00005016344.1"/>
</dbReference>
<evidence type="ECO:0000313" key="2">
    <source>
        <dbReference type="Ensembl" id="ENSLCNP00005025176.1"/>
    </source>
</evidence>
<dbReference type="SMART" id="SM00349">
    <property type="entry name" value="KRAB"/>
    <property type="match status" value="1"/>
</dbReference>
<organism evidence="2 3">
    <name type="scientific">Lynx canadensis</name>
    <name type="common">Canada lynx</name>
    <name type="synonym">Felis canadensis</name>
    <dbReference type="NCBI Taxonomy" id="61383"/>
    <lineage>
        <taxon>Eukaryota</taxon>
        <taxon>Metazoa</taxon>
        <taxon>Chordata</taxon>
        <taxon>Craniata</taxon>
        <taxon>Vertebrata</taxon>
        <taxon>Euteleostomi</taxon>
        <taxon>Mammalia</taxon>
        <taxon>Eutheria</taxon>
        <taxon>Laurasiatheria</taxon>
        <taxon>Carnivora</taxon>
        <taxon>Feliformia</taxon>
        <taxon>Felidae</taxon>
        <taxon>Felinae</taxon>
        <taxon>Lynx</taxon>
    </lineage>
</organism>
<dbReference type="GO" id="GO:0006355">
    <property type="term" value="P:regulation of DNA-templated transcription"/>
    <property type="evidence" value="ECO:0007669"/>
    <property type="project" value="InterPro"/>
</dbReference>
<dbReference type="CDD" id="cd07765">
    <property type="entry name" value="KRAB_A-box"/>
    <property type="match status" value="1"/>
</dbReference>
<proteinExistence type="predicted"/>
<dbReference type="SUPFAM" id="SSF109640">
    <property type="entry name" value="KRAB domain (Kruppel-associated box)"/>
    <property type="match status" value="1"/>
</dbReference>
<dbReference type="InterPro" id="IPR036051">
    <property type="entry name" value="KRAB_dom_sf"/>
</dbReference>
<keyword evidence="3" id="KW-1185">Reference proteome</keyword>
<gene>
    <name evidence="2" type="primary">ZNF473</name>
</gene>
<dbReference type="PROSITE" id="PS50805">
    <property type="entry name" value="KRAB"/>
    <property type="match status" value="1"/>
</dbReference>
<evidence type="ECO:0000313" key="3">
    <source>
        <dbReference type="Proteomes" id="UP000472241"/>
    </source>
</evidence>
<dbReference type="Pfam" id="PF01352">
    <property type="entry name" value="KRAB"/>
    <property type="match status" value="1"/>
</dbReference>